<dbReference type="Proteomes" id="UP000245647">
    <property type="component" value="Unassembled WGS sequence"/>
</dbReference>
<feature type="signal peptide" evidence="2">
    <location>
        <begin position="1"/>
        <end position="28"/>
    </location>
</feature>
<feature type="compositionally biased region" description="Basic and acidic residues" evidence="1">
    <location>
        <begin position="321"/>
        <end position="344"/>
    </location>
</feature>
<feature type="region of interest" description="Disordered" evidence="1">
    <location>
        <begin position="225"/>
        <end position="439"/>
    </location>
</feature>
<sequence>MKALRRIPLLCLLFLITGSITGTGRANAQPGVSVSLQVFYDELAPYGRWMDYRGHGRVWIPAVDAGFQPYGTRGHWVVTEYGNTWVSDYDWGWAPFHYGRWLYDDYYGWMWIPGSDWGPAWVSWRSGGGYYGWAPLSPGIDININVNIPLLRWIFVPERYIASPAVYSYCIPQTRRVNVYHSTTIINNIYVNNNRRYFYGPQRRDIERATGSRVVVRHVDYQDRPGRTYADNRSVRVYRPEVRRDGEGRDRNDRYSPGSPGRDNLRPGTYDRPDRYNRPDRFPSYSDNKKPGDRQNSPDKAISNPSERTEPRGNDQNPYWRGRDSRPSREAGDNSGSRPDRPPGREYPAQRQEPSQPQRDNTPRTGEGRQRPDIFNQRTEQSGPQRDNSQRTPERQRPETYEQRPQRTERGSRPESQQNRGRSNSSGERPGRAERPMRG</sequence>
<proteinExistence type="predicted"/>
<feature type="chain" id="PRO_5015763059" evidence="2">
    <location>
        <begin position="29"/>
        <end position="439"/>
    </location>
</feature>
<evidence type="ECO:0000256" key="1">
    <source>
        <dbReference type="SAM" id="MobiDB-lite"/>
    </source>
</evidence>
<dbReference type="EMBL" id="QEAS01000002">
    <property type="protein sequence ID" value="PWG82065.1"/>
    <property type="molecule type" value="Genomic_DNA"/>
</dbReference>
<dbReference type="InterPro" id="IPR046535">
    <property type="entry name" value="DUF6600"/>
</dbReference>
<keyword evidence="2" id="KW-0732">Signal</keyword>
<accession>A0A2U2PKY6</accession>
<dbReference type="Pfam" id="PF20245">
    <property type="entry name" value="DUF6600"/>
    <property type="match status" value="1"/>
</dbReference>
<feature type="compositionally biased region" description="Polar residues" evidence="1">
    <location>
        <begin position="414"/>
        <end position="427"/>
    </location>
</feature>
<dbReference type="RefSeq" id="WP_109414342.1">
    <property type="nucleotide sequence ID" value="NZ_QEAS01000002.1"/>
</dbReference>
<dbReference type="OrthoDB" id="5485224at2"/>
<evidence type="ECO:0000313" key="4">
    <source>
        <dbReference type="Proteomes" id="UP000245647"/>
    </source>
</evidence>
<reference evidence="3 4" key="1">
    <citation type="submission" date="2018-04" db="EMBL/GenBank/DDBJ databases">
        <title>Pedobacter chongqingensis sp. nov., isolated from a rottenly hemp rope.</title>
        <authorList>
            <person name="Cai Y."/>
        </authorList>
    </citation>
    <scope>NUCLEOTIDE SEQUENCE [LARGE SCALE GENOMIC DNA]</scope>
    <source>
        <strain evidence="3 4">FJ4-8</strain>
    </source>
</reference>
<feature type="compositionally biased region" description="Basic and acidic residues" evidence="1">
    <location>
        <begin position="429"/>
        <end position="439"/>
    </location>
</feature>
<name>A0A2U2PKY6_9SPHI</name>
<feature type="compositionally biased region" description="Basic and acidic residues" evidence="1">
    <location>
        <begin position="238"/>
        <end position="254"/>
    </location>
</feature>
<evidence type="ECO:0000256" key="2">
    <source>
        <dbReference type="SAM" id="SignalP"/>
    </source>
</evidence>
<protein>
    <submittedName>
        <fullName evidence="3">Uncharacterized protein</fullName>
    </submittedName>
</protein>
<feature type="compositionally biased region" description="Basic and acidic residues" evidence="1">
    <location>
        <begin position="263"/>
        <end position="297"/>
    </location>
</feature>
<gene>
    <name evidence="3" type="ORF">DDR33_03325</name>
</gene>
<feature type="compositionally biased region" description="Polar residues" evidence="1">
    <location>
        <begin position="352"/>
        <end position="364"/>
    </location>
</feature>
<comment type="caution">
    <text evidence="3">The sequence shown here is derived from an EMBL/GenBank/DDBJ whole genome shotgun (WGS) entry which is preliminary data.</text>
</comment>
<organism evidence="3 4">
    <name type="scientific">Pararcticibacter amylolyticus</name>
    <dbReference type="NCBI Taxonomy" id="2173175"/>
    <lineage>
        <taxon>Bacteria</taxon>
        <taxon>Pseudomonadati</taxon>
        <taxon>Bacteroidota</taxon>
        <taxon>Sphingobacteriia</taxon>
        <taxon>Sphingobacteriales</taxon>
        <taxon>Sphingobacteriaceae</taxon>
        <taxon>Pararcticibacter</taxon>
    </lineage>
</organism>
<dbReference type="AlphaFoldDB" id="A0A2U2PKY6"/>
<keyword evidence="4" id="KW-1185">Reference proteome</keyword>
<feature type="compositionally biased region" description="Basic and acidic residues" evidence="1">
    <location>
        <begin position="388"/>
        <end position="413"/>
    </location>
</feature>
<feature type="compositionally biased region" description="Polar residues" evidence="1">
    <location>
        <begin position="376"/>
        <end position="387"/>
    </location>
</feature>
<evidence type="ECO:0000313" key="3">
    <source>
        <dbReference type="EMBL" id="PWG82065.1"/>
    </source>
</evidence>